<dbReference type="SUPFAM" id="SSF47954">
    <property type="entry name" value="Cyclin-like"/>
    <property type="match status" value="1"/>
</dbReference>
<evidence type="ECO:0000259" key="2">
    <source>
        <dbReference type="Pfam" id="PF02984"/>
    </source>
</evidence>
<dbReference type="Gene3D" id="1.10.472.10">
    <property type="entry name" value="Cyclin-like"/>
    <property type="match status" value="1"/>
</dbReference>
<sequence>MPAAINLMLYLWLVFSGDLPELHERITDLQLEFLGRYLAVAELSLLDHGCVKLLPSMVAASVMFLSSTRHPRCQSVLGLQNF</sequence>
<protein>
    <recommendedName>
        <fullName evidence="2">Cyclin C-terminal domain-containing protein</fullName>
    </recommendedName>
</protein>
<evidence type="ECO:0000256" key="1">
    <source>
        <dbReference type="SAM" id="SignalP"/>
    </source>
</evidence>
<feature type="signal peptide" evidence="1">
    <location>
        <begin position="1"/>
        <end position="16"/>
    </location>
</feature>
<keyword evidence="4" id="KW-1185">Reference proteome</keyword>
<keyword evidence="1" id="KW-0732">Signal</keyword>
<proteinExistence type="predicted"/>
<organism evidence="3 4">
    <name type="scientific">Hibiscus sabdariffa</name>
    <name type="common">roselle</name>
    <dbReference type="NCBI Taxonomy" id="183260"/>
    <lineage>
        <taxon>Eukaryota</taxon>
        <taxon>Viridiplantae</taxon>
        <taxon>Streptophyta</taxon>
        <taxon>Embryophyta</taxon>
        <taxon>Tracheophyta</taxon>
        <taxon>Spermatophyta</taxon>
        <taxon>Magnoliopsida</taxon>
        <taxon>eudicotyledons</taxon>
        <taxon>Gunneridae</taxon>
        <taxon>Pentapetalae</taxon>
        <taxon>rosids</taxon>
        <taxon>malvids</taxon>
        <taxon>Malvales</taxon>
        <taxon>Malvaceae</taxon>
        <taxon>Malvoideae</taxon>
        <taxon>Hibiscus</taxon>
    </lineage>
</organism>
<evidence type="ECO:0000313" key="4">
    <source>
        <dbReference type="Proteomes" id="UP001472677"/>
    </source>
</evidence>
<dbReference type="InterPro" id="IPR004367">
    <property type="entry name" value="Cyclin_C-dom"/>
</dbReference>
<evidence type="ECO:0000313" key="3">
    <source>
        <dbReference type="EMBL" id="KAK8552012.1"/>
    </source>
</evidence>
<dbReference type="EMBL" id="JBBPBM010000020">
    <property type="protein sequence ID" value="KAK8552012.1"/>
    <property type="molecule type" value="Genomic_DNA"/>
</dbReference>
<accession>A0ABR2E4V5</accession>
<name>A0ABR2E4V5_9ROSI</name>
<comment type="caution">
    <text evidence="3">The sequence shown here is derived from an EMBL/GenBank/DDBJ whole genome shotgun (WGS) entry which is preliminary data.</text>
</comment>
<gene>
    <name evidence="3" type="ORF">V6N12_040628</name>
</gene>
<dbReference type="InterPro" id="IPR036915">
    <property type="entry name" value="Cyclin-like_sf"/>
</dbReference>
<dbReference type="Proteomes" id="UP001472677">
    <property type="component" value="Unassembled WGS sequence"/>
</dbReference>
<feature type="domain" description="Cyclin C-terminal" evidence="2">
    <location>
        <begin position="27"/>
        <end position="68"/>
    </location>
</feature>
<dbReference type="Pfam" id="PF02984">
    <property type="entry name" value="Cyclin_C"/>
    <property type="match status" value="1"/>
</dbReference>
<reference evidence="3 4" key="1">
    <citation type="journal article" date="2024" name="G3 (Bethesda)">
        <title>Genome assembly of Hibiscus sabdariffa L. provides insights into metabolisms of medicinal natural products.</title>
        <authorList>
            <person name="Kim T."/>
        </authorList>
    </citation>
    <scope>NUCLEOTIDE SEQUENCE [LARGE SCALE GENOMIC DNA]</scope>
    <source>
        <strain evidence="3">TK-2024</strain>
        <tissue evidence="3">Old leaves</tissue>
    </source>
</reference>
<feature type="chain" id="PRO_5047482697" description="Cyclin C-terminal domain-containing protein" evidence="1">
    <location>
        <begin position="17"/>
        <end position="82"/>
    </location>
</feature>